<keyword evidence="4 5" id="KW-0472">Membrane</keyword>
<keyword evidence="2 5" id="KW-0812">Transmembrane</keyword>
<dbReference type="EMBL" id="CP012150">
    <property type="protein sequence ID" value="AKS31469.1"/>
    <property type="molecule type" value="Genomic_DNA"/>
</dbReference>
<name>A0A0K0X220_MYCGD</name>
<dbReference type="RefSeq" id="WP_049743876.1">
    <property type="nucleotide sequence ID" value="NZ_CP012150.1"/>
</dbReference>
<dbReference type="OrthoDB" id="3701077at2"/>
<dbReference type="GO" id="GO:0012505">
    <property type="term" value="C:endomembrane system"/>
    <property type="evidence" value="ECO:0007669"/>
    <property type="project" value="UniProtKB-SubCell"/>
</dbReference>
<organism evidence="7 8">
    <name type="scientific">Mycolicibacterium goodii</name>
    <name type="common">Mycobacterium goodii</name>
    <dbReference type="NCBI Taxonomy" id="134601"/>
    <lineage>
        <taxon>Bacteria</taxon>
        <taxon>Bacillati</taxon>
        <taxon>Actinomycetota</taxon>
        <taxon>Actinomycetes</taxon>
        <taxon>Mycobacteriales</taxon>
        <taxon>Mycobacteriaceae</taxon>
        <taxon>Mycolicibacterium</taxon>
    </lineage>
</organism>
<comment type="subcellular location">
    <subcellularLocation>
        <location evidence="1">Endomembrane system</location>
        <topology evidence="1">Multi-pass membrane protein</topology>
    </subcellularLocation>
</comment>
<dbReference type="Pfam" id="PF02656">
    <property type="entry name" value="DUF202"/>
    <property type="match status" value="1"/>
</dbReference>
<reference evidence="7 8" key="1">
    <citation type="submission" date="2015-07" db="EMBL/GenBank/DDBJ databases">
        <title>Complete genome sequence of Mycobacterium goodii X7B, a facultative thermophilic biodesulfurizing bacterium.</title>
        <authorList>
            <person name="Yu B."/>
            <person name="Li F."/>
            <person name="Xu P."/>
        </authorList>
    </citation>
    <scope>NUCLEOTIDE SEQUENCE [LARGE SCALE GENOMIC DNA]</scope>
    <source>
        <strain evidence="7 8">X7B</strain>
    </source>
</reference>
<dbReference type="PATRIC" id="fig|134601.6.peg.1190"/>
<evidence type="ECO:0000313" key="7">
    <source>
        <dbReference type="EMBL" id="AKS31469.1"/>
    </source>
</evidence>
<evidence type="ECO:0000313" key="8">
    <source>
        <dbReference type="Proteomes" id="UP000062255"/>
    </source>
</evidence>
<dbReference type="AlphaFoldDB" id="A0A0K0X220"/>
<proteinExistence type="predicted"/>
<evidence type="ECO:0000256" key="1">
    <source>
        <dbReference type="ARBA" id="ARBA00004127"/>
    </source>
</evidence>
<evidence type="ECO:0000259" key="6">
    <source>
        <dbReference type="Pfam" id="PF02656"/>
    </source>
</evidence>
<evidence type="ECO:0000256" key="4">
    <source>
        <dbReference type="ARBA" id="ARBA00023136"/>
    </source>
</evidence>
<feature type="domain" description="DUF202" evidence="6">
    <location>
        <begin position="8"/>
        <end position="71"/>
    </location>
</feature>
<dbReference type="KEGG" id="mgo:AFA91_05740"/>
<gene>
    <name evidence="7" type="ORF">AFA91_05740</name>
</gene>
<dbReference type="InterPro" id="IPR003807">
    <property type="entry name" value="DUF202"/>
</dbReference>
<dbReference type="Proteomes" id="UP000062255">
    <property type="component" value="Chromosome"/>
</dbReference>
<feature type="transmembrane region" description="Helical" evidence="5">
    <location>
        <begin position="48"/>
        <end position="66"/>
    </location>
</feature>
<accession>A0A0K0X220</accession>
<sequence>MARREPSKPGLPAERTLLSWERSSFGFLVGGALLLIRHHGPLSMTRTLLAILAALLALLVLGLGYHRSRRIGSAPSVPGRTSLPVPGVEVLLMGAATAGFALAVLVALLYAL</sequence>
<evidence type="ECO:0000256" key="2">
    <source>
        <dbReference type="ARBA" id="ARBA00022692"/>
    </source>
</evidence>
<evidence type="ECO:0000256" key="5">
    <source>
        <dbReference type="SAM" id="Phobius"/>
    </source>
</evidence>
<protein>
    <recommendedName>
        <fullName evidence="6">DUF202 domain-containing protein</fullName>
    </recommendedName>
</protein>
<feature type="transmembrane region" description="Helical" evidence="5">
    <location>
        <begin position="90"/>
        <end position="111"/>
    </location>
</feature>
<evidence type="ECO:0000256" key="3">
    <source>
        <dbReference type="ARBA" id="ARBA00022989"/>
    </source>
</evidence>
<dbReference type="STRING" id="134601.AFA91_05740"/>
<keyword evidence="3 5" id="KW-1133">Transmembrane helix</keyword>